<feature type="region of interest" description="Disordered" evidence="1">
    <location>
        <begin position="1"/>
        <end position="20"/>
    </location>
</feature>
<dbReference type="AlphaFoldDB" id="A0A2W5QI97"/>
<feature type="compositionally biased region" description="Basic and acidic residues" evidence="1">
    <location>
        <begin position="125"/>
        <end position="137"/>
    </location>
</feature>
<comment type="caution">
    <text evidence="2">The sequence shown here is derived from an EMBL/GenBank/DDBJ whole genome shotgun (WGS) entry which is preliminary data.</text>
</comment>
<evidence type="ECO:0000313" key="2">
    <source>
        <dbReference type="EMBL" id="PZQ76826.1"/>
    </source>
</evidence>
<reference evidence="2 3" key="1">
    <citation type="submission" date="2017-08" db="EMBL/GenBank/DDBJ databases">
        <title>Infants hospitalized years apart are colonized by the same room-sourced microbial strains.</title>
        <authorList>
            <person name="Brooks B."/>
            <person name="Olm M.R."/>
            <person name="Firek B.A."/>
            <person name="Baker R."/>
            <person name="Thomas B.C."/>
            <person name="Morowitz M.J."/>
            <person name="Banfield J.F."/>
        </authorList>
    </citation>
    <scope>NUCLEOTIDE SEQUENCE [LARGE SCALE GENOMIC DNA]</scope>
    <source>
        <strain evidence="2">S2_005_003_R2_41</strain>
    </source>
</reference>
<protein>
    <submittedName>
        <fullName evidence="2">Uncharacterized protein</fullName>
    </submittedName>
</protein>
<evidence type="ECO:0000313" key="3">
    <source>
        <dbReference type="Proteomes" id="UP000249135"/>
    </source>
</evidence>
<accession>A0A2W5QI97</accession>
<name>A0A2W5QI97_VARPD</name>
<sequence>MRTIDMAKGQGGKAAPRPPDWPAETVLRDLAVAVVLAGASACWAQGRAMGLTDTALQYEADYRVVAARCGTPAFEKKFYQQSRQFVAASNGQDKEAINRQERTIERLRRNPIALIGSQSDCKVQGDELKRVMDERSRSRSGQRGRGR</sequence>
<gene>
    <name evidence="2" type="ORF">DI563_05920</name>
</gene>
<evidence type="ECO:0000256" key="1">
    <source>
        <dbReference type="SAM" id="MobiDB-lite"/>
    </source>
</evidence>
<proteinExistence type="predicted"/>
<organism evidence="2 3">
    <name type="scientific">Variovorax paradoxus</name>
    <dbReference type="NCBI Taxonomy" id="34073"/>
    <lineage>
        <taxon>Bacteria</taxon>
        <taxon>Pseudomonadati</taxon>
        <taxon>Pseudomonadota</taxon>
        <taxon>Betaproteobacteria</taxon>
        <taxon>Burkholderiales</taxon>
        <taxon>Comamonadaceae</taxon>
        <taxon>Variovorax</taxon>
    </lineage>
</organism>
<dbReference type="Proteomes" id="UP000249135">
    <property type="component" value="Unassembled WGS sequence"/>
</dbReference>
<dbReference type="EMBL" id="QFPP01000039">
    <property type="protein sequence ID" value="PZQ76826.1"/>
    <property type="molecule type" value="Genomic_DNA"/>
</dbReference>
<feature type="compositionally biased region" description="Basic residues" evidence="1">
    <location>
        <begin position="138"/>
        <end position="147"/>
    </location>
</feature>
<feature type="region of interest" description="Disordered" evidence="1">
    <location>
        <begin position="125"/>
        <end position="147"/>
    </location>
</feature>